<feature type="transmembrane region" description="Helical" evidence="2">
    <location>
        <begin position="7"/>
        <end position="23"/>
    </location>
</feature>
<sequence length="120" mass="13118">MNRVPNWLIYVVLGCAALGFVIGFSSNPIAYSIPLVLAAIIFIFYRLGPKRTNSHPRVKKSAATEAKMKAMRNAKHTKNVKNPKPIKTRRSSASLTVIDGNKGKDSSSRSIEKSSTGESQ</sequence>
<gene>
    <name evidence="3" type="ORF">IFO66_05465</name>
</gene>
<keyword evidence="2" id="KW-0472">Membrane</keyword>
<keyword evidence="2" id="KW-0812">Transmembrane</keyword>
<feature type="transmembrane region" description="Helical" evidence="2">
    <location>
        <begin position="29"/>
        <end position="47"/>
    </location>
</feature>
<evidence type="ECO:0000313" key="3">
    <source>
        <dbReference type="EMBL" id="MBD8497752.1"/>
    </source>
</evidence>
<evidence type="ECO:0000256" key="2">
    <source>
        <dbReference type="SAM" id="Phobius"/>
    </source>
</evidence>
<organism evidence="3 4">
    <name type="scientific">Paenibacillus arenosi</name>
    <dbReference type="NCBI Taxonomy" id="2774142"/>
    <lineage>
        <taxon>Bacteria</taxon>
        <taxon>Bacillati</taxon>
        <taxon>Bacillota</taxon>
        <taxon>Bacilli</taxon>
        <taxon>Bacillales</taxon>
        <taxon>Paenibacillaceae</taxon>
        <taxon>Paenibacillus</taxon>
    </lineage>
</organism>
<evidence type="ECO:0000256" key="1">
    <source>
        <dbReference type="SAM" id="MobiDB-lite"/>
    </source>
</evidence>
<dbReference type="RefSeq" id="WP_192024134.1">
    <property type="nucleotide sequence ID" value="NZ_JACYTN010000002.1"/>
</dbReference>
<accession>A0ABR9AX13</accession>
<feature type="region of interest" description="Disordered" evidence="1">
    <location>
        <begin position="52"/>
        <end position="120"/>
    </location>
</feature>
<name>A0ABR9AX13_9BACL</name>
<evidence type="ECO:0000313" key="4">
    <source>
        <dbReference type="Proteomes" id="UP000634529"/>
    </source>
</evidence>
<keyword evidence="4" id="KW-1185">Reference proteome</keyword>
<protein>
    <submittedName>
        <fullName evidence="3">Uncharacterized protein</fullName>
    </submittedName>
</protein>
<keyword evidence="2" id="KW-1133">Transmembrane helix</keyword>
<comment type="caution">
    <text evidence="3">The sequence shown here is derived from an EMBL/GenBank/DDBJ whole genome shotgun (WGS) entry which is preliminary data.</text>
</comment>
<dbReference type="PROSITE" id="PS51257">
    <property type="entry name" value="PROKAR_LIPOPROTEIN"/>
    <property type="match status" value="1"/>
</dbReference>
<feature type="compositionally biased region" description="Basic and acidic residues" evidence="1">
    <location>
        <begin position="101"/>
        <end position="112"/>
    </location>
</feature>
<dbReference type="EMBL" id="JACYTN010000002">
    <property type="protein sequence ID" value="MBD8497752.1"/>
    <property type="molecule type" value="Genomic_DNA"/>
</dbReference>
<feature type="compositionally biased region" description="Basic residues" evidence="1">
    <location>
        <begin position="69"/>
        <end position="90"/>
    </location>
</feature>
<reference evidence="3 4" key="1">
    <citation type="submission" date="2020-09" db="EMBL/GenBank/DDBJ databases">
        <title>Paenibacillus sp. CAU 1523 isolated from sand of Haeundae Beach.</title>
        <authorList>
            <person name="Kim W."/>
        </authorList>
    </citation>
    <scope>NUCLEOTIDE SEQUENCE [LARGE SCALE GENOMIC DNA]</scope>
    <source>
        <strain evidence="3 4">CAU 1523</strain>
    </source>
</reference>
<dbReference type="Proteomes" id="UP000634529">
    <property type="component" value="Unassembled WGS sequence"/>
</dbReference>
<proteinExistence type="predicted"/>